<reference evidence="2" key="1">
    <citation type="submission" date="2018-01" db="EMBL/GenBank/DDBJ databases">
        <title>FDA dAtabase for Regulatory Grade micrObial Sequences (FDA-ARGOS): Supporting development and validation of Infectious Disease Dx tests.</title>
        <authorList>
            <person name="Hoffmann M."/>
            <person name="Allard M."/>
            <person name="Evans P."/>
            <person name="Brown E."/>
            <person name="Tallon L."/>
            <person name="Sadzewicz L."/>
            <person name="Sengamalay N."/>
            <person name="Ott S."/>
            <person name="Godinez A."/>
            <person name="Nagaraj S."/>
            <person name="Vyas G."/>
            <person name="Aluvathingal J."/>
            <person name="Nadendla S."/>
            <person name="Geyer C."/>
            <person name="Sichtig H."/>
        </authorList>
    </citation>
    <scope>NUCLEOTIDE SEQUENCE</scope>
    <source>
        <strain evidence="2">FDAARGOS_107</strain>
    </source>
</reference>
<dbReference type="RefSeq" id="WP_061066216.1">
    <property type="nucleotide sequence ID" value="NZ_CP014039.2"/>
</dbReference>
<gene>
    <name evidence="2" type="ORF">AL538_21555</name>
</gene>
<organism evidence="2 3">
    <name type="scientific">Vibrio harveyi</name>
    <name type="common">Beneckea harveyi</name>
    <dbReference type="NCBI Taxonomy" id="669"/>
    <lineage>
        <taxon>Bacteria</taxon>
        <taxon>Pseudomonadati</taxon>
        <taxon>Pseudomonadota</taxon>
        <taxon>Gammaproteobacteria</taxon>
        <taxon>Vibrionales</taxon>
        <taxon>Vibrionaceae</taxon>
        <taxon>Vibrio</taxon>
    </lineage>
</organism>
<dbReference type="SUPFAM" id="SSF55874">
    <property type="entry name" value="ATPase domain of HSP90 chaperone/DNA topoisomerase II/histidine kinase"/>
    <property type="match status" value="1"/>
</dbReference>
<evidence type="ECO:0000259" key="1">
    <source>
        <dbReference type="Pfam" id="PF25794"/>
    </source>
</evidence>
<protein>
    <recommendedName>
        <fullName evidence="1">Sacsin/Nov domain-containing protein</fullName>
    </recommendedName>
</protein>
<dbReference type="PANTHER" id="PTHR15600:SF42">
    <property type="entry name" value="SACSIN"/>
    <property type="match status" value="1"/>
</dbReference>
<dbReference type="InterPro" id="IPR058210">
    <property type="entry name" value="SACS/Nov_dom"/>
</dbReference>
<dbReference type="InterPro" id="IPR036890">
    <property type="entry name" value="HATPase_C_sf"/>
</dbReference>
<dbReference type="NCBIfam" id="NF047352">
    <property type="entry name" value="P_loop_sacsin"/>
    <property type="match status" value="1"/>
</dbReference>
<proteinExistence type="predicted"/>
<feature type="domain" description="Sacsin/Nov" evidence="1">
    <location>
        <begin position="18"/>
        <end position="122"/>
    </location>
</feature>
<dbReference type="PANTHER" id="PTHR15600">
    <property type="entry name" value="SACSIN"/>
    <property type="match status" value="1"/>
</dbReference>
<dbReference type="Proteomes" id="UP000067422">
    <property type="component" value="Chromosome 2"/>
</dbReference>
<sequence length="2511" mass="284743">MAGASIDAIGVINQIKDNLTDRYEDGFPVLKEIIQNADDAGANELTIGWSKGFCNAENELLNAPALFFINDAPLAEEHRDAILSIAQSSKATSKASVGKFGLGMKSLFHMGEAFFFMSDQWRIEHWASDVFNPWDKYRDAWNEFGENDKCQIATKLKGFLSTDKPWFVVWVPLRTKALAKAHNNYIIINNFSGDEKLPSFFNQAHLSEKTSEILPQLKNLKDIGFFCESDKGVFDEVTSIQLHEDSSRSSFCGEPRLNNGDSFAVFSGKIYSNSNEERCALDYAGCERVIFDERLNQLKDENMGWPKSYQFDKKANLPVEALDKAEQHASVTFSRFKTKGQAYLKANWAVFLPLSQTKELVAVPIEGEYDYNLYLHGYFFVDAGRKGLHGHDNLGFSTSLEHVKNDEKKLREVWNIILASEGTFNLVLPALNEFCQKLRLPHQIKTVLTKALYDLLIERYRKEVSKSANWIINIDDKGAAWSLLDKNAQCLPIPRPENSDYSRIWSTLPGLSKLLDKKSLYEATGNEFLTEQNQRDSWNITLLEEALGSGVVNAFYRSINIEYLLQFLQLAKEQCTTEDFDNLIIPQFREVLSTHKLAELSLNKALNTQVFELVSAPKTVVLPIDKDDQSIWELVCKIIPAKLLLPKFLSTHNKPIHDNVTEEELFALLTLVDSYIKKQGERLSSDESSACERLITFVIDCVNASEVIQKSDFYQKSGHLKLLKVEALGSQQSTKYRSLNELIVLKEKYQLFLRGGERNFGKGLGKELVAVVPGLELCFISKDFEIGGLYEGLTACSEAACLRLLSTYPNLGSNSARLALTKVFSAELSTDEEKRGFRYLIHGSKEDDLRQTLWKPNRATNPVWMKIWRMCQPEDFPGWCELDEEFSNALTNQYEHFIGVKEQFYKDIISEYRTILPECNFDNFDDWEVEQLLADIGSQGDERLWKALPVHRTAHNTRVAITTKCLMEGSATVPSEWDVHLIQHSAIAEVAACQHKWVNHGLPKELIEIALTQSSPAQYSAFILDQLCAIRIANEGIEHELEGKINNTKWLRLASGTEVSPEAILSFSANELPESAKFCELKESNIYMFSQLDGNMFEHDQARGFLREWVAKSNSSVCSCILAEAAQHQSYVVGNFSNISAQVLEQISCIPPLMQLSAGWGLLVELYQSQYLSVNENKQVMLCKETEPQSLWWALERIADDDIHGQSKELRKAFLEALCNTEGGVDYLPKLRFRNENGSYVSGNTLVSNVAQVVADNLISPQEYAVIESYCSKSALTNGNTSKIIELAGDNAPVLSDYFDDWEGMVPPDAIATFIALFAKSGGVEKLVNNYLRQSTLESIKQGYEEKWNSGKGRRGEFSHYPYSSLYKSVDFELAICAENAAYMTSIFGERIQVKLQKTPDSLLVHQANKSKTKRIELRRVDTKNVSKDQLLRMLAKAVETIFTDVFGAECIRFESEFLKRFGASEQVDIQITRQIVLENVVPLLERLQVREEGLCDLRSDYKREQRVLASSDPSVLQDRSRLNSVLTKIKETLENNEKVQSLVLESVRKEMSKHFQYSPFSVPFELFQNADDALCELIEMQGDSTNVLTRFDVVSGSDGTLNFYHWGREVNYCKSSYVAGKNQFDRDLEKMVSLNVSDKSDGKTGKFGLGFKSSLLLTDIPRLVSGDICAEIHAGVLPSVPSKPVMTELNQNVDEYKIGNRKPTLIQLPKCDKKRADLKLVLGRFKSNAGILTVFSRQIREINIDEQRFGWSGQALHNIPEVLVGEVKLPTNTSEESNVILRSNRVLIINTESGQFLFALDSNGVVSLSNRKNLSSFWVLNPIDEDLKLGFCINAPFAVDIGRSQLAVDNGDNIDLSSSLGKALSAVLVKMFAASSNNWNEFAEEVGLGQSSTFIKFWASLWDVITAHWPARLGETNSKAELIKQMFTVEDGLLAFYQRCAALPRNLGVKEDSLVQLKNVDTGANKPLTKAFNTLGNHPILQRLYKDQQLVGHDTFEFLKSIDFRPNNGALTKLELIDLIGQDFPHNEVNHDRASFYGRLFGKNFEKLMSNFEMTVTEKKVLEERFSELKFLNKTGVYVTASKLIVEGSPERDLLSKFAPDSAKLSEKYDQASMDLVSFIRRDVSYDIHSWAKQIRSEESNRGGKQEGLCSFLVEGGYLASSLLRKLQTDHPAFLTKGRFDPSVLTEKWRWSSSKASAFISIWIDTEEDKARHVRQAQKEFIPNVTNGEQILENITNWWNQCRNQSLIDYDKQLYAQPMPWKAMTEDFELETLEVRKGWLKLFYLGSCQTLGFNNDVANRNVVSWFEDKGWWDKLAVANGPSPEVWKELMEEYLQTARVDERYRVWIQVLPLYRFATKLKDYVALFMNASFIDNLDDLLKPNSSNKLSGSGIQVSELKGTLGIGINFILRELQRHQVLEREYCEDIQKYAFVLPARLRKLLKKMGAGLSFDAEPENSERAYDYFVSALNSETHPLLKDFDIPFRVLLADKQAFERCFNFALDEQFEEVYG</sequence>
<dbReference type="EMBL" id="CP014039">
    <property type="protein sequence ID" value="AMG00280.1"/>
    <property type="molecule type" value="Genomic_DNA"/>
</dbReference>
<accession>A0ABN4L6P5</accession>
<name>A0ABN4L6P5_VIBHA</name>
<keyword evidence="3" id="KW-1185">Reference proteome</keyword>
<dbReference type="Pfam" id="PF25794">
    <property type="entry name" value="SACS"/>
    <property type="match status" value="1"/>
</dbReference>
<dbReference type="InterPro" id="IPR052972">
    <property type="entry name" value="Sacsin_chaperone_reg"/>
</dbReference>
<evidence type="ECO:0000313" key="2">
    <source>
        <dbReference type="EMBL" id="AMG00280.1"/>
    </source>
</evidence>
<evidence type="ECO:0000313" key="3">
    <source>
        <dbReference type="Proteomes" id="UP000067422"/>
    </source>
</evidence>